<dbReference type="GeneID" id="3720313"/>
<reference evidence="3" key="1">
    <citation type="submission" date="2005-09" db="EMBL/GenBank/DDBJ databases">
        <title>Complete sequence of chromosome 1 of Rhodobacter sphaeroides 2.4.1.</title>
        <authorList>
            <person name="Copeland A."/>
            <person name="Lucas S."/>
            <person name="Lapidus A."/>
            <person name="Barry K."/>
            <person name="Detter J.C."/>
            <person name="Glavina T."/>
            <person name="Hammon N."/>
            <person name="Israni S."/>
            <person name="Pitluck S."/>
            <person name="Richardson P."/>
            <person name="Mackenzie C."/>
            <person name="Choudhary M."/>
            <person name="Larimer F."/>
            <person name="Hauser L.J."/>
            <person name="Land M."/>
            <person name="Donohue T.J."/>
            <person name="Kaplan S."/>
        </authorList>
    </citation>
    <scope>NUCLEOTIDE SEQUENCE [LARGE SCALE GENOMIC DNA]</scope>
    <source>
        <strain evidence="3">ATCC 17023 / DSM 158 / JCM 6121 / CCUG 31486 / LMG 2827 / NBRC 12203 / NCIMB 8253 / ATH 2.4.1.</strain>
    </source>
</reference>
<dbReference type="EMBL" id="CP000143">
    <property type="protein sequence ID" value="ABA79153.2"/>
    <property type="molecule type" value="Genomic_DNA"/>
</dbReference>
<evidence type="ECO:0000313" key="2">
    <source>
        <dbReference type="EMBL" id="ABA79153.2"/>
    </source>
</evidence>
<accession>Q3J231</accession>
<name>Q3J231_CERS4</name>
<evidence type="ECO:0000256" key="1">
    <source>
        <dbReference type="SAM" id="MobiDB-lite"/>
    </source>
</evidence>
<feature type="compositionally biased region" description="Basic and acidic residues" evidence="1">
    <location>
        <begin position="164"/>
        <end position="178"/>
    </location>
</feature>
<dbReference type="EnsemblBacteria" id="ABA79153">
    <property type="protein sequence ID" value="ABA79153"/>
    <property type="gene ID" value="RSP_2992"/>
</dbReference>
<keyword evidence="3" id="KW-1185">Reference proteome</keyword>
<proteinExistence type="predicted"/>
<dbReference type="KEGG" id="rsp:RSP_2992"/>
<dbReference type="RefSeq" id="WP_023003640.1">
    <property type="nucleotide sequence ID" value="NC_007493.2"/>
</dbReference>
<gene>
    <name evidence="2" type="ORF">RSP_2992</name>
</gene>
<feature type="region of interest" description="Disordered" evidence="1">
    <location>
        <begin position="155"/>
        <end position="178"/>
    </location>
</feature>
<dbReference type="AlphaFoldDB" id="Q3J231"/>
<evidence type="ECO:0000313" key="3">
    <source>
        <dbReference type="Proteomes" id="UP000002703"/>
    </source>
</evidence>
<dbReference type="Proteomes" id="UP000002703">
    <property type="component" value="Chromosome 1"/>
</dbReference>
<dbReference type="OrthoDB" id="7770859at2"/>
<dbReference type="STRING" id="272943.RSP_2992"/>
<sequence length="224" mass="24374">MQLNSTLQAALSRTTIQPYWFLWISAKNRETGAIEESGIWNGIGPTTISVAGQTRTYAGAGGLLSIDDLVYSSGTNIQTQNVALSILDPKVVEAIRVYDCTFAPIQIHLGLIDPETEGFLGVTPAFEGFIDSIDISTDTSESTASLTLASSLRNGSRPLYSRQSDADQRKRDPNDKGRLYSSVAGNQTVFWGRKKKGDKEVNSFAGILMGTVLDHFKKKVQPQP</sequence>
<protein>
    <submittedName>
        <fullName evidence="2">Uncharacterized protein</fullName>
    </submittedName>
</protein>
<organism evidence="2 3">
    <name type="scientific">Cereibacter sphaeroides (strain ATCC 17023 / DSM 158 / JCM 6121 / CCUG 31486 / LMG 2827 / NBRC 12203 / NCIMB 8253 / ATH 2.4.1.)</name>
    <name type="common">Rhodobacter sphaeroides</name>
    <dbReference type="NCBI Taxonomy" id="272943"/>
    <lineage>
        <taxon>Bacteria</taxon>
        <taxon>Pseudomonadati</taxon>
        <taxon>Pseudomonadota</taxon>
        <taxon>Alphaproteobacteria</taxon>
        <taxon>Rhodobacterales</taxon>
        <taxon>Paracoccaceae</taxon>
        <taxon>Cereibacter</taxon>
    </lineage>
</organism>